<dbReference type="RefSeq" id="XP_033685274.1">
    <property type="nucleotide sequence ID" value="XM_033821751.1"/>
</dbReference>
<name>A0A6A6IL52_9PLEO</name>
<evidence type="ECO:0000313" key="3">
    <source>
        <dbReference type="Proteomes" id="UP000800094"/>
    </source>
</evidence>
<dbReference type="EMBL" id="ML987194">
    <property type="protein sequence ID" value="KAF2250270.1"/>
    <property type="molecule type" value="Genomic_DNA"/>
</dbReference>
<dbReference type="Proteomes" id="UP000800094">
    <property type="component" value="Unassembled WGS sequence"/>
</dbReference>
<evidence type="ECO:0000256" key="1">
    <source>
        <dbReference type="SAM" id="MobiDB-lite"/>
    </source>
</evidence>
<feature type="compositionally biased region" description="Basic and acidic residues" evidence="1">
    <location>
        <begin position="26"/>
        <end position="53"/>
    </location>
</feature>
<proteinExistence type="predicted"/>
<feature type="compositionally biased region" description="Low complexity" evidence="1">
    <location>
        <begin position="117"/>
        <end position="130"/>
    </location>
</feature>
<dbReference type="OrthoDB" id="432970at2759"/>
<accession>A0A6A6IL52</accession>
<feature type="region of interest" description="Disordered" evidence="1">
    <location>
        <begin position="22"/>
        <end position="221"/>
    </location>
</feature>
<feature type="compositionally biased region" description="Polar residues" evidence="1">
    <location>
        <begin position="107"/>
        <end position="116"/>
    </location>
</feature>
<feature type="compositionally biased region" description="Polar residues" evidence="1">
    <location>
        <begin position="70"/>
        <end position="84"/>
    </location>
</feature>
<evidence type="ECO:0000313" key="2">
    <source>
        <dbReference type="EMBL" id="KAF2250270.1"/>
    </source>
</evidence>
<gene>
    <name evidence="2" type="ORF">BU26DRAFT_298822</name>
</gene>
<dbReference type="AlphaFoldDB" id="A0A6A6IL52"/>
<sequence length="221" mass="23344">MPPRSVCLNVFTTSLGNGKEAGVSVREVDGERMEGVVEQKKEERVEDRGRHDSAQWSPNDSIAAHPESPIATTNPASTFATAPNISLPDDMDYLGAPLGREGRRAQETQGSPTASGPTQPAANASAPAQQYGTPSPLHQQAQQRAQSIAGPNVSYPAGSVPALAQQYGDPYVFRPQGQSNPAPTASYPAGSTPALAQQYGDPYVFRQQGQSNRAPATSYPQ</sequence>
<dbReference type="GeneID" id="54575081"/>
<organism evidence="2 3">
    <name type="scientific">Trematosphaeria pertusa</name>
    <dbReference type="NCBI Taxonomy" id="390896"/>
    <lineage>
        <taxon>Eukaryota</taxon>
        <taxon>Fungi</taxon>
        <taxon>Dikarya</taxon>
        <taxon>Ascomycota</taxon>
        <taxon>Pezizomycotina</taxon>
        <taxon>Dothideomycetes</taxon>
        <taxon>Pleosporomycetidae</taxon>
        <taxon>Pleosporales</taxon>
        <taxon>Massarineae</taxon>
        <taxon>Trematosphaeriaceae</taxon>
        <taxon>Trematosphaeria</taxon>
    </lineage>
</organism>
<keyword evidence="3" id="KW-1185">Reference proteome</keyword>
<protein>
    <submittedName>
        <fullName evidence="2">Uncharacterized protein</fullName>
    </submittedName>
</protein>
<reference evidence="2" key="1">
    <citation type="journal article" date="2020" name="Stud. Mycol.">
        <title>101 Dothideomycetes genomes: a test case for predicting lifestyles and emergence of pathogens.</title>
        <authorList>
            <person name="Haridas S."/>
            <person name="Albert R."/>
            <person name="Binder M."/>
            <person name="Bloem J."/>
            <person name="Labutti K."/>
            <person name="Salamov A."/>
            <person name="Andreopoulos B."/>
            <person name="Baker S."/>
            <person name="Barry K."/>
            <person name="Bills G."/>
            <person name="Bluhm B."/>
            <person name="Cannon C."/>
            <person name="Castanera R."/>
            <person name="Culley D."/>
            <person name="Daum C."/>
            <person name="Ezra D."/>
            <person name="Gonzalez J."/>
            <person name="Henrissat B."/>
            <person name="Kuo A."/>
            <person name="Liang C."/>
            <person name="Lipzen A."/>
            <person name="Lutzoni F."/>
            <person name="Magnuson J."/>
            <person name="Mondo S."/>
            <person name="Nolan M."/>
            <person name="Ohm R."/>
            <person name="Pangilinan J."/>
            <person name="Park H.-J."/>
            <person name="Ramirez L."/>
            <person name="Alfaro M."/>
            <person name="Sun H."/>
            <person name="Tritt A."/>
            <person name="Yoshinaga Y."/>
            <person name="Zwiers L.-H."/>
            <person name="Turgeon B."/>
            <person name="Goodwin S."/>
            <person name="Spatafora J."/>
            <person name="Crous P."/>
            <person name="Grigoriev I."/>
        </authorList>
    </citation>
    <scope>NUCLEOTIDE SEQUENCE</scope>
    <source>
        <strain evidence="2">CBS 122368</strain>
    </source>
</reference>
<feature type="compositionally biased region" description="Polar residues" evidence="1">
    <location>
        <begin position="207"/>
        <end position="221"/>
    </location>
</feature>
<feature type="compositionally biased region" description="Polar residues" evidence="1">
    <location>
        <begin position="131"/>
        <end position="146"/>
    </location>
</feature>